<evidence type="ECO:0000313" key="1">
    <source>
        <dbReference type="EMBL" id="PGH03680.1"/>
    </source>
</evidence>
<keyword evidence="2" id="KW-1185">Reference proteome</keyword>
<sequence length="360" mass="41384">MEKQSLKNYYIKASNALAKRVGKLSLGINRINRRRKETVQVSYQNGLPAFFNLSDDVIYYLIKTIPPADGAALALTCKAIWSIIGGSAGIRKLVENKEDRISLLARLEIFLPQHVLCHQCAVFHRRQKLTRHTPFEPRPCDDVNKRIKFWDFCFHLPFSLAKEVMNRHRYGKEYGCSITEITRVAWELGCPEHFRFRRLLARAKVVNGDLILQTNPYAVLCGCEGPVLPSADYFHSRNGMVPTLLFSETPGKRECTFIRCPDCSSEFRLLVEMLEGKNLVRQRITTCINAGTCETPYDPRWILAADCQCAGLRDSHRIRPEDSFYLSHYNDKPPSQEKRGFSKLSWKGIRPDPFLFGMEF</sequence>
<dbReference type="STRING" id="2060905.A0A2B7X492"/>
<proteinExistence type="predicted"/>
<gene>
    <name evidence="1" type="ORF">GX51_03944</name>
</gene>
<comment type="caution">
    <text evidence="1">The sequence shown here is derived from an EMBL/GenBank/DDBJ whole genome shotgun (WGS) entry which is preliminary data.</text>
</comment>
<dbReference type="OrthoDB" id="3912356at2759"/>
<accession>A0A2B7X492</accession>
<protein>
    <recommendedName>
        <fullName evidence="3">F-box domain-containing protein</fullName>
    </recommendedName>
</protein>
<reference evidence="1 2" key="1">
    <citation type="submission" date="2017-10" db="EMBL/GenBank/DDBJ databases">
        <title>Comparative genomics in systemic dimorphic fungi from Ajellomycetaceae.</title>
        <authorList>
            <person name="Munoz J.F."/>
            <person name="Mcewen J.G."/>
            <person name="Clay O.K."/>
            <person name="Cuomo C.A."/>
        </authorList>
    </citation>
    <scope>NUCLEOTIDE SEQUENCE [LARGE SCALE GENOMIC DNA]</scope>
    <source>
        <strain evidence="1 2">UAMH130</strain>
    </source>
</reference>
<dbReference type="Proteomes" id="UP000224080">
    <property type="component" value="Unassembled WGS sequence"/>
</dbReference>
<dbReference type="AlphaFoldDB" id="A0A2B7X492"/>
<evidence type="ECO:0000313" key="2">
    <source>
        <dbReference type="Proteomes" id="UP000224080"/>
    </source>
</evidence>
<name>A0A2B7X492_9EURO</name>
<organism evidence="1 2">
    <name type="scientific">Blastomyces parvus</name>
    <dbReference type="NCBI Taxonomy" id="2060905"/>
    <lineage>
        <taxon>Eukaryota</taxon>
        <taxon>Fungi</taxon>
        <taxon>Dikarya</taxon>
        <taxon>Ascomycota</taxon>
        <taxon>Pezizomycotina</taxon>
        <taxon>Eurotiomycetes</taxon>
        <taxon>Eurotiomycetidae</taxon>
        <taxon>Onygenales</taxon>
        <taxon>Ajellomycetaceae</taxon>
        <taxon>Blastomyces</taxon>
    </lineage>
</organism>
<dbReference type="EMBL" id="PDNC01000046">
    <property type="protein sequence ID" value="PGH03680.1"/>
    <property type="molecule type" value="Genomic_DNA"/>
</dbReference>
<evidence type="ECO:0008006" key="3">
    <source>
        <dbReference type="Google" id="ProtNLM"/>
    </source>
</evidence>